<accession>A0A1I4Z780</accession>
<dbReference type="EMBL" id="FOVL01000005">
    <property type="protein sequence ID" value="SFN45839.1"/>
    <property type="molecule type" value="Genomic_DNA"/>
</dbReference>
<evidence type="ECO:0000313" key="2">
    <source>
        <dbReference type="Proteomes" id="UP000199153"/>
    </source>
</evidence>
<organism evidence="1 2">
    <name type="scientific">Salegentibacter flavus</name>
    <dbReference type="NCBI Taxonomy" id="287099"/>
    <lineage>
        <taxon>Bacteria</taxon>
        <taxon>Pseudomonadati</taxon>
        <taxon>Bacteroidota</taxon>
        <taxon>Flavobacteriia</taxon>
        <taxon>Flavobacteriales</taxon>
        <taxon>Flavobacteriaceae</taxon>
        <taxon>Salegentibacter</taxon>
    </lineage>
</organism>
<keyword evidence="2" id="KW-1185">Reference proteome</keyword>
<proteinExistence type="predicted"/>
<dbReference type="Proteomes" id="UP000199153">
    <property type="component" value="Unassembled WGS sequence"/>
</dbReference>
<reference evidence="1 2" key="1">
    <citation type="submission" date="2016-10" db="EMBL/GenBank/DDBJ databases">
        <authorList>
            <person name="de Groot N.N."/>
        </authorList>
    </citation>
    <scope>NUCLEOTIDE SEQUENCE [LARGE SCALE GENOMIC DNA]</scope>
    <source>
        <strain evidence="1 2">DSM 17794</strain>
    </source>
</reference>
<dbReference type="AlphaFoldDB" id="A0A1I4Z780"/>
<name>A0A1I4Z780_9FLAO</name>
<sequence>MQKKIDSLNFSLGPKFETAALLLVPLPPKNAKTLFLNEKRSEI</sequence>
<evidence type="ECO:0000313" key="1">
    <source>
        <dbReference type="EMBL" id="SFN45839.1"/>
    </source>
</evidence>
<gene>
    <name evidence="1" type="ORF">SAMN05660413_01134</name>
</gene>
<protein>
    <submittedName>
        <fullName evidence="1">Uncharacterized protein</fullName>
    </submittedName>
</protein>